<accession>A0A2G1XA10</accession>
<keyword evidence="1 7" id="KW-0489">Methyltransferase</keyword>
<evidence type="ECO:0000259" key="6">
    <source>
        <dbReference type="Pfam" id="PF08100"/>
    </source>
</evidence>
<organism evidence="7 8">
    <name type="scientific">Streptomyces cinnamoneus</name>
    <name type="common">Streptoverticillium cinnamoneum</name>
    <dbReference type="NCBI Taxonomy" id="53446"/>
    <lineage>
        <taxon>Bacteria</taxon>
        <taxon>Bacillati</taxon>
        <taxon>Actinomycetota</taxon>
        <taxon>Actinomycetes</taxon>
        <taxon>Kitasatosporales</taxon>
        <taxon>Streptomycetaceae</taxon>
        <taxon>Streptomyces</taxon>
        <taxon>Streptomyces cinnamoneus group</taxon>
    </lineage>
</organism>
<evidence type="ECO:0000313" key="7">
    <source>
        <dbReference type="EMBL" id="PHQ48053.1"/>
    </source>
</evidence>
<evidence type="ECO:0000313" key="8">
    <source>
        <dbReference type="Proteomes" id="UP000222531"/>
    </source>
</evidence>
<protein>
    <submittedName>
        <fullName evidence="7">Methyltransferase</fullName>
    </submittedName>
</protein>
<dbReference type="InterPro" id="IPR029063">
    <property type="entry name" value="SAM-dependent_MTases_sf"/>
</dbReference>
<dbReference type="SUPFAM" id="SSF53335">
    <property type="entry name" value="S-adenosyl-L-methionine-dependent methyltransferases"/>
    <property type="match status" value="1"/>
</dbReference>
<dbReference type="GO" id="GO:0046983">
    <property type="term" value="F:protein dimerization activity"/>
    <property type="evidence" value="ECO:0007669"/>
    <property type="project" value="InterPro"/>
</dbReference>
<dbReference type="GO" id="GO:0008171">
    <property type="term" value="F:O-methyltransferase activity"/>
    <property type="evidence" value="ECO:0007669"/>
    <property type="project" value="InterPro"/>
</dbReference>
<dbReference type="InterPro" id="IPR036390">
    <property type="entry name" value="WH_DNA-bd_sf"/>
</dbReference>
<proteinExistence type="predicted"/>
<dbReference type="PANTHER" id="PTHR43712:SF2">
    <property type="entry name" value="O-METHYLTRANSFERASE CICE"/>
    <property type="match status" value="1"/>
</dbReference>
<dbReference type="GO" id="GO:0032259">
    <property type="term" value="P:methylation"/>
    <property type="evidence" value="ECO:0007669"/>
    <property type="project" value="UniProtKB-KW"/>
</dbReference>
<evidence type="ECO:0000256" key="4">
    <source>
        <dbReference type="PIRSR" id="PIRSR005739-1"/>
    </source>
</evidence>
<dbReference type="InterPro" id="IPR001077">
    <property type="entry name" value="COMT_C"/>
</dbReference>
<sequence>MDLKAEPAGDGWRSRVVIMQLVWGHMTSSILSTTTRLGIMDHLGDGERTADEVASLSGTQTEATLRLLRAQAALGLLEEPRPGVFRLTSAGALLRSGRDDSLASLVRLLSDPLMTKPWDHLDACLRTGLPAFDDVYGDDFFTYLKKHPDISAVFNAAMSEGTRTAAEAVAGLYDFNRFRTIVDVGGGDGTLLSYVLRAHPAPRGILYDTAEGLAQAPARLAAEGLTDRCALETGDFFTGAPAGGDLYLLKSIIHDWNDAQCAQILRGVRAVVPADGRVLIVEPVLPERVDPAGAQTSHYLSDLNMLVNVGGRERTRQDFEELCAGAGFAVDSVTSMPAPNPFSLIEVAPV</sequence>
<dbReference type="Pfam" id="PF00891">
    <property type="entry name" value="Methyltransf_2"/>
    <property type="match status" value="1"/>
</dbReference>
<name>A0A2G1XA10_STRCJ</name>
<keyword evidence="2 7" id="KW-0808">Transferase</keyword>
<dbReference type="Pfam" id="PF08100">
    <property type="entry name" value="Dimerisation"/>
    <property type="match status" value="1"/>
</dbReference>
<feature type="domain" description="O-methyltransferase C-terminal" evidence="5">
    <location>
        <begin position="118"/>
        <end position="329"/>
    </location>
</feature>
<evidence type="ECO:0000259" key="5">
    <source>
        <dbReference type="Pfam" id="PF00891"/>
    </source>
</evidence>
<dbReference type="CDD" id="cd02440">
    <property type="entry name" value="AdoMet_MTases"/>
    <property type="match status" value="1"/>
</dbReference>
<feature type="active site" description="Proton acceptor" evidence="4">
    <location>
        <position position="254"/>
    </location>
</feature>
<dbReference type="Gene3D" id="3.40.50.150">
    <property type="entry name" value="Vaccinia Virus protein VP39"/>
    <property type="match status" value="1"/>
</dbReference>
<keyword evidence="3" id="KW-0949">S-adenosyl-L-methionine</keyword>
<reference evidence="7 8" key="1">
    <citation type="journal article" date="2017" name="Biochemistry">
        <title>Identification of the Biosynthetic Pathway for the Antibiotic Bicyclomycin.</title>
        <authorList>
            <person name="Patteson J."/>
            <person name="Cai W."/>
            <person name="Johnson R.A."/>
            <person name="Santa Maria K."/>
            <person name="Li B."/>
        </authorList>
    </citation>
    <scope>NUCLEOTIDE SEQUENCE [LARGE SCALE GENOMIC DNA]</scope>
    <source>
        <strain evidence="7 8">ATCC 21532</strain>
    </source>
</reference>
<evidence type="ECO:0000256" key="3">
    <source>
        <dbReference type="ARBA" id="ARBA00022691"/>
    </source>
</evidence>
<comment type="caution">
    <text evidence="7">The sequence shown here is derived from an EMBL/GenBank/DDBJ whole genome shotgun (WGS) entry which is preliminary data.</text>
</comment>
<dbReference type="Proteomes" id="UP000222531">
    <property type="component" value="Unassembled WGS sequence"/>
</dbReference>
<dbReference type="AlphaFoldDB" id="A0A2G1XA10"/>
<dbReference type="InterPro" id="IPR012967">
    <property type="entry name" value="COMT_dimerisation"/>
</dbReference>
<dbReference type="OrthoDB" id="4145676at2"/>
<dbReference type="SMR" id="A0A2G1XA10"/>
<dbReference type="PANTHER" id="PTHR43712">
    <property type="entry name" value="PUTATIVE (AFU_ORTHOLOGUE AFUA_4G14580)-RELATED"/>
    <property type="match status" value="1"/>
</dbReference>
<evidence type="ECO:0000256" key="1">
    <source>
        <dbReference type="ARBA" id="ARBA00022603"/>
    </source>
</evidence>
<dbReference type="Gene3D" id="1.10.10.10">
    <property type="entry name" value="Winged helix-like DNA-binding domain superfamily/Winged helix DNA-binding domain"/>
    <property type="match status" value="1"/>
</dbReference>
<evidence type="ECO:0000256" key="2">
    <source>
        <dbReference type="ARBA" id="ARBA00022679"/>
    </source>
</evidence>
<dbReference type="PROSITE" id="PS51683">
    <property type="entry name" value="SAM_OMT_II"/>
    <property type="match status" value="1"/>
</dbReference>
<dbReference type="PIRSF" id="PIRSF005739">
    <property type="entry name" value="O-mtase"/>
    <property type="match status" value="1"/>
</dbReference>
<gene>
    <name evidence="7" type="ORF">BLA24_31885</name>
</gene>
<dbReference type="SUPFAM" id="SSF46785">
    <property type="entry name" value="Winged helix' DNA-binding domain"/>
    <property type="match status" value="1"/>
</dbReference>
<dbReference type="EMBL" id="NHZO01000168">
    <property type="protein sequence ID" value="PHQ48053.1"/>
    <property type="molecule type" value="Genomic_DNA"/>
</dbReference>
<dbReference type="Gene3D" id="1.10.287.1350">
    <property type="match status" value="1"/>
</dbReference>
<feature type="domain" description="O-methyltransferase dimerisation" evidence="6">
    <location>
        <begin position="19"/>
        <end position="94"/>
    </location>
</feature>
<dbReference type="InterPro" id="IPR036388">
    <property type="entry name" value="WH-like_DNA-bd_sf"/>
</dbReference>
<keyword evidence="8" id="KW-1185">Reference proteome</keyword>
<dbReference type="InterPro" id="IPR016461">
    <property type="entry name" value="COMT-like"/>
</dbReference>
<dbReference type="RefSeq" id="WP_099202573.1">
    <property type="nucleotide sequence ID" value="NZ_JBIRXA010000019.1"/>
</dbReference>